<evidence type="ECO:0000259" key="2">
    <source>
        <dbReference type="Pfam" id="PF08450"/>
    </source>
</evidence>
<dbReference type="Proteomes" id="UP001595957">
    <property type="component" value="Unassembled WGS sequence"/>
</dbReference>
<name>A0ABV9F198_9SPHN</name>
<organism evidence="3 4">
    <name type="scientific">Sphingobium tyrosinilyticum</name>
    <dbReference type="NCBI Taxonomy" id="2715436"/>
    <lineage>
        <taxon>Bacteria</taxon>
        <taxon>Pseudomonadati</taxon>
        <taxon>Pseudomonadota</taxon>
        <taxon>Alphaproteobacteria</taxon>
        <taxon>Sphingomonadales</taxon>
        <taxon>Sphingomonadaceae</taxon>
        <taxon>Sphingobium</taxon>
    </lineage>
</organism>
<sequence>MTLVQCIVDADNYLGETPIWNAAEQALWWVNCEQPPALHRWDSRSGRHDEWPMPSRVGGFVPKEDGGVVVVLADGLYDWDPVSCALTLRVASGLPDHVKLHECHCDRQGRLWLGAFDHHYPADRGAAGGWFQRLDHDRLIRVVAGISVANGLAFSPDGRTMYATGRIRGQVDAYDLDAGSGALSNPRCFIRHEGPGFIDGATVDAQGAYWAAIVGMGELRRYTPAGALERVVALPFSNPTKPAFGGPDMATLFVTSTKMTIPDTAAFGNNGGLFAMEPGEFGIAETPLSLMG</sequence>
<accession>A0ABV9F198</accession>
<feature type="domain" description="SMP-30/Gluconolactonase/LRE-like region" evidence="2">
    <location>
        <begin position="14"/>
        <end position="257"/>
    </location>
</feature>
<dbReference type="PRINTS" id="PR01790">
    <property type="entry name" value="SMP30FAMILY"/>
</dbReference>
<comment type="caution">
    <text evidence="3">The sequence shown here is derived from an EMBL/GenBank/DDBJ whole genome shotgun (WGS) entry which is preliminary data.</text>
</comment>
<keyword evidence="3" id="KW-0378">Hydrolase</keyword>
<evidence type="ECO:0000313" key="3">
    <source>
        <dbReference type="EMBL" id="MFC4595650.1"/>
    </source>
</evidence>
<evidence type="ECO:0000256" key="1">
    <source>
        <dbReference type="ARBA" id="ARBA00008853"/>
    </source>
</evidence>
<reference evidence="4" key="1">
    <citation type="journal article" date="2019" name="Int. J. Syst. Evol. Microbiol.">
        <title>The Global Catalogue of Microorganisms (GCM) 10K type strain sequencing project: providing services to taxonomists for standard genome sequencing and annotation.</title>
        <authorList>
            <consortium name="The Broad Institute Genomics Platform"/>
            <consortium name="The Broad Institute Genome Sequencing Center for Infectious Disease"/>
            <person name="Wu L."/>
            <person name="Ma J."/>
        </authorList>
    </citation>
    <scope>NUCLEOTIDE SEQUENCE [LARGE SCALE GENOMIC DNA]</scope>
    <source>
        <strain evidence="4">NBRC 103632</strain>
    </source>
</reference>
<keyword evidence="4" id="KW-1185">Reference proteome</keyword>
<dbReference type="InterPro" id="IPR013658">
    <property type="entry name" value="SGL"/>
</dbReference>
<dbReference type="PANTHER" id="PTHR10907">
    <property type="entry name" value="REGUCALCIN"/>
    <property type="match status" value="1"/>
</dbReference>
<evidence type="ECO:0000313" key="4">
    <source>
        <dbReference type="Proteomes" id="UP001595957"/>
    </source>
</evidence>
<dbReference type="PANTHER" id="PTHR10907:SF47">
    <property type="entry name" value="REGUCALCIN"/>
    <property type="match status" value="1"/>
</dbReference>
<dbReference type="EMBL" id="JBHSFZ010000058">
    <property type="protein sequence ID" value="MFC4595650.1"/>
    <property type="molecule type" value="Genomic_DNA"/>
</dbReference>
<dbReference type="SUPFAM" id="SSF63829">
    <property type="entry name" value="Calcium-dependent phosphotriesterase"/>
    <property type="match status" value="1"/>
</dbReference>
<dbReference type="RefSeq" id="WP_380806090.1">
    <property type="nucleotide sequence ID" value="NZ_JBHSFZ010000058.1"/>
</dbReference>
<dbReference type="InterPro" id="IPR005511">
    <property type="entry name" value="SMP-30"/>
</dbReference>
<dbReference type="InterPro" id="IPR011042">
    <property type="entry name" value="6-blade_b-propeller_TolB-like"/>
</dbReference>
<dbReference type="Pfam" id="PF08450">
    <property type="entry name" value="SGL"/>
    <property type="match status" value="1"/>
</dbReference>
<comment type="similarity">
    <text evidence="1">Belongs to the SMP-30/CGR1 family.</text>
</comment>
<dbReference type="GO" id="GO:0016787">
    <property type="term" value="F:hydrolase activity"/>
    <property type="evidence" value="ECO:0007669"/>
    <property type="project" value="UniProtKB-KW"/>
</dbReference>
<dbReference type="Gene3D" id="2.120.10.30">
    <property type="entry name" value="TolB, C-terminal domain"/>
    <property type="match status" value="1"/>
</dbReference>
<proteinExistence type="inferred from homology"/>
<dbReference type="EC" id="3.1.1.99" evidence="3"/>
<protein>
    <submittedName>
        <fullName evidence="3">SMP-30/gluconolactonase/LRE family protein</fullName>
        <ecNumber evidence="3">3.1.1.99</ecNumber>
    </submittedName>
</protein>
<gene>
    <name evidence="3" type="ORF">ACFO3E_15910</name>
</gene>